<dbReference type="SUPFAM" id="SSF51338">
    <property type="entry name" value="Composite domain of metallo-dependent hydrolases"/>
    <property type="match status" value="2"/>
</dbReference>
<dbReference type="GO" id="GO:0006208">
    <property type="term" value="P:pyrimidine nucleobase catabolic process"/>
    <property type="evidence" value="ECO:0007669"/>
    <property type="project" value="TreeGrafter"/>
</dbReference>
<comment type="similarity">
    <text evidence="1">Belongs to the metallo-dependent hydrolases superfamily. Hydantoinase/dihydropyrimidinase family.</text>
</comment>
<dbReference type="PANTHER" id="PTHR11647">
    <property type="entry name" value="HYDRANTOINASE/DIHYDROPYRIMIDINASE FAMILY MEMBER"/>
    <property type="match status" value="1"/>
</dbReference>
<evidence type="ECO:0000256" key="1">
    <source>
        <dbReference type="ARBA" id="ARBA00008829"/>
    </source>
</evidence>
<accession>A0A914X164</accession>
<dbReference type="InterPro" id="IPR032466">
    <property type="entry name" value="Metal_Hydrolase"/>
</dbReference>
<reference evidence="5" key="1">
    <citation type="submission" date="2022-11" db="UniProtKB">
        <authorList>
            <consortium name="WormBaseParasite"/>
        </authorList>
    </citation>
    <scope>IDENTIFICATION</scope>
</reference>
<dbReference type="Pfam" id="PF01979">
    <property type="entry name" value="Amidohydro_1"/>
    <property type="match status" value="1"/>
</dbReference>
<organism evidence="4 5">
    <name type="scientific">Plectus sambesii</name>
    <dbReference type="NCBI Taxonomy" id="2011161"/>
    <lineage>
        <taxon>Eukaryota</taxon>
        <taxon>Metazoa</taxon>
        <taxon>Ecdysozoa</taxon>
        <taxon>Nematoda</taxon>
        <taxon>Chromadorea</taxon>
        <taxon>Plectida</taxon>
        <taxon>Plectina</taxon>
        <taxon>Plectoidea</taxon>
        <taxon>Plectidae</taxon>
        <taxon>Plectus</taxon>
    </lineage>
</organism>
<dbReference type="InterPro" id="IPR050378">
    <property type="entry name" value="Metallo-dep_Hydrolases_sf"/>
</dbReference>
<dbReference type="InterPro" id="IPR011778">
    <property type="entry name" value="Hydantoinase/dihydroPyrase"/>
</dbReference>
<dbReference type="GO" id="GO:0005829">
    <property type="term" value="C:cytosol"/>
    <property type="evidence" value="ECO:0007669"/>
    <property type="project" value="TreeGrafter"/>
</dbReference>
<protein>
    <submittedName>
        <fullName evidence="5">Amidohydrolase-related domain-containing protein</fullName>
    </submittedName>
</protein>
<evidence type="ECO:0000256" key="2">
    <source>
        <dbReference type="SAM" id="MobiDB-lite"/>
    </source>
</evidence>
<name>A0A914X164_9BILA</name>
<feature type="domain" description="Amidohydrolase-related" evidence="3">
    <location>
        <begin position="59"/>
        <end position="462"/>
    </location>
</feature>
<feature type="region of interest" description="Disordered" evidence="2">
    <location>
        <begin position="525"/>
        <end position="575"/>
    </location>
</feature>
<dbReference type="AlphaFoldDB" id="A0A914X164"/>
<dbReference type="CDD" id="cd01314">
    <property type="entry name" value="D-HYD"/>
    <property type="match status" value="1"/>
</dbReference>
<evidence type="ECO:0000259" key="3">
    <source>
        <dbReference type="Pfam" id="PF01979"/>
    </source>
</evidence>
<dbReference type="FunFam" id="3.20.20.140:FF:000174">
    <property type="entry name" value="Dihydropyrimidinase-related protein 2"/>
    <property type="match status" value="1"/>
</dbReference>
<dbReference type="Gene3D" id="3.20.20.140">
    <property type="entry name" value="Metal-dependent hydrolases"/>
    <property type="match status" value="1"/>
</dbReference>
<dbReference type="InterPro" id="IPR006680">
    <property type="entry name" value="Amidohydro-rel"/>
</dbReference>
<dbReference type="GO" id="GO:0004157">
    <property type="term" value="F:dihydropyrimidinase activity"/>
    <property type="evidence" value="ECO:0007669"/>
    <property type="project" value="TreeGrafter"/>
</dbReference>
<evidence type="ECO:0000313" key="5">
    <source>
        <dbReference type="WBParaSite" id="PSAMB.scaffold559size47208.g7038.t1"/>
    </source>
</evidence>
<dbReference type="InterPro" id="IPR011059">
    <property type="entry name" value="Metal-dep_hydrolase_composite"/>
</dbReference>
<dbReference type="SUPFAM" id="SSF51556">
    <property type="entry name" value="Metallo-dependent hydrolases"/>
    <property type="match status" value="1"/>
</dbReference>
<keyword evidence="4" id="KW-1185">Reference proteome</keyword>
<evidence type="ECO:0000313" key="4">
    <source>
        <dbReference type="Proteomes" id="UP000887566"/>
    </source>
</evidence>
<feature type="compositionally biased region" description="Polar residues" evidence="2">
    <location>
        <begin position="525"/>
        <end position="549"/>
    </location>
</feature>
<dbReference type="WBParaSite" id="PSAMB.scaffold559size47208.g7038.t1">
    <property type="protein sequence ID" value="PSAMB.scaffold559size47208.g7038.t1"/>
    <property type="gene ID" value="PSAMB.scaffold559size47208.g7038"/>
</dbReference>
<sequence>MPGVEQSSGGSLFIKGGQIVNDDSIFTSDIIVEDGTIKQVGPNLQPPAGARVLDAAGKMVLPGGIDTHTHFQLPFAGATSVDDFLSGSKAALAGGTTTVIDTVFPNVGESLLAAYERWRSWADNKITCNFGLSVVVSAWSDRTKEEMAQLAKEKGVNSFVFHMANKAQGYMLRDDALFQAFSHCKHIGALARVHAENGDVVQELQQQMLSLGITGPEGHLQARPEDLEAEATNRACVLGKATNCPIYILHVMSKGSAQAIAKNRKKGTIVFGEATAAGLGTDGTHYFNNCWRHAACHVTSPPLRPDSSTPGALMDMLASGELYLAASNHRTFSSEQRSAGGSDFTKIPNGTNGVEERMAIVWEKGVHNGKMDAMRFVAGVHNGKMDAMRFVAVTSSNPAKLFNLYPKKGRIAAGADADIVVWDPSAKQKLSSKTHMSAADMNIFEGQTCHGLPIITVCGGRVAFEGGKSLAASGSGKFVALPPHCPHLFSVIHQRERVCLPEKVQRTDAPAGGGGGGESRIAAKQVTQQNTTSYGRPPTSAGTRNQFDSSVEDSRSARASTKISQPPGGKTSGLW</sequence>
<dbReference type="FunFam" id="3.20.20.140:FF:000076">
    <property type="entry name" value="Dihydropyrimidinase like 2"/>
    <property type="match status" value="1"/>
</dbReference>
<dbReference type="Proteomes" id="UP000887566">
    <property type="component" value="Unplaced"/>
</dbReference>
<dbReference type="NCBIfam" id="TIGR02033">
    <property type="entry name" value="D-hydantoinase"/>
    <property type="match status" value="1"/>
</dbReference>
<proteinExistence type="inferred from homology"/>
<dbReference type="PANTHER" id="PTHR11647:SF74">
    <property type="entry name" value="PROTEIN UNC-33"/>
    <property type="match status" value="1"/>
</dbReference>